<dbReference type="AlphaFoldDB" id="A0AAV1FSI1"/>
<evidence type="ECO:0000259" key="6">
    <source>
        <dbReference type="PROSITE" id="PS50922"/>
    </source>
</evidence>
<evidence type="ECO:0000313" key="7">
    <source>
        <dbReference type="EMBL" id="CAJ1063749.1"/>
    </source>
</evidence>
<dbReference type="GO" id="GO:0055091">
    <property type="term" value="P:phospholipid homeostasis"/>
    <property type="evidence" value="ECO:0007669"/>
    <property type="project" value="TreeGrafter"/>
</dbReference>
<feature type="domain" description="TLC" evidence="6">
    <location>
        <begin position="35"/>
        <end position="189"/>
    </location>
</feature>
<dbReference type="PANTHER" id="PTHR13439">
    <property type="entry name" value="CT120 PROTEIN"/>
    <property type="match status" value="1"/>
</dbReference>
<keyword evidence="8" id="KW-1185">Reference proteome</keyword>
<proteinExistence type="predicted"/>
<dbReference type="GO" id="GO:0007009">
    <property type="term" value="P:plasma membrane organization"/>
    <property type="evidence" value="ECO:0007669"/>
    <property type="project" value="TreeGrafter"/>
</dbReference>
<dbReference type="PROSITE" id="PS50922">
    <property type="entry name" value="TLC"/>
    <property type="match status" value="1"/>
</dbReference>
<dbReference type="EMBL" id="OY660872">
    <property type="protein sequence ID" value="CAJ1063749.1"/>
    <property type="molecule type" value="Genomic_DNA"/>
</dbReference>
<dbReference type="PANTHER" id="PTHR13439:SF4">
    <property type="entry name" value="TLC DOMAIN-CONTAINING PROTEIN"/>
    <property type="match status" value="1"/>
</dbReference>
<accession>A0AAV1FSI1</accession>
<reference evidence="7" key="1">
    <citation type="submission" date="2023-08" db="EMBL/GenBank/DDBJ databases">
        <authorList>
            <person name="Alioto T."/>
            <person name="Alioto T."/>
            <person name="Gomez Garrido J."/>
        </authorList>
    </citation>
    <scope>NUCLEOTIDE SEQUENCE</scope>
</reference>
<evidence type="ECO:0000313" key="8">
    <source>
        <dbReference type="Proteomes" id="UP001178508"/>
    </source>
</evidence>
<evidence type="ECO:0000256" key="3">
    <source>
        <dbReference type="ARBA" id="ARBA00022989"/>
    </source>
</evidence>
<evidence type="ECO:0000256" key="5">
    <source>
        <dbReference type="PROSITE-ProRule" id="PRU00205"/>
    </source>
</evidence>
<name>A0AAV1FSI1_XYRNO</name>
<dbReference type="GO" id="GO:0071709">
    <property type="term" value="P:membrane assembly"/>
    <property type="evidence" value="ECO:0007669"/>
    <property type="project" value="TreeGrafter"/>
</dbReference>
<keyword evidence="4 5" id="KW-0472">Membrane</keyword>
<dbReference type="Pfam" id="PF03798">
    <property type="entry name" value="TRAM_LAG1_CLN8"/>
    <property type="match status" value="1"/>
</dbReference>
<evidence type="ECO:0000256" key="4">
    <source>
        <dbReference type="ARBA" id="ARBA00023136"/>
    </source>
</evidence>
<protein>
    <submittedName>
        <fullName evidence="7">TLC domain-containing protein 2-like isoform X2</fullName>
    </submittedName>
</protein>
<dbReference type="InterPro" id="IPR050846">
    <property type="entry name" value="TLCD"/>
</dbReference>
<comment type="subcellular location">
    <subcellularLocation>
        <location evidence="1">Membrane</location>
        <topology evidence="1">Multi-pass membrane protein</topology>
    </subcellularLocation>
</comment>
<evidence type="ECO:0000256" key="2">
    <source>
        <dbReference type="ARBA" id="ARBA00022692"/>
    </source>
</evidence>
<evidence type="ECO:0000256" key="1">
    <source>
        <dbReference type="ARBA" id="ARBA00004141"/>
    </source>
</evidence>
<dbReference type="GO" id="GO:0097035">
    <property type="term" value="P:regulation of membrane lipid distribution"/>
    <property type="evidence" value="ECO:0007669"/>
    <property type="project" value="TreeGrafter"/>
</dbReference>
<sequence length="189" mass="21604">MDLRSTVLVVGGSLCAFKLFNKIVRYLPTPERACEKKWKWRNTLTSLAHSSLTGAWAVICLYHQPQMLEDLISSHSLLSHSLVAVSTGYFIHDFLDVGFNLPLKQTWEVLLHHSTVISFTLSLCLSVRPTVCLFSQLTKREKQYYTAFICLCMYKSSTSLLSYIIGNIHSNSSVTIISQNCYWYFNFQS</sequence>
<organism evidence="7 8">
    <name type="scientific">Xyrichtys novacula</name>
    <name type="common">Pearly razorfish</name>
    <name type="synonym">Hemipteronotus novacula</name>
    <dbReference type="NCBI Taxonomy" id="13765"/>
    <lineage>
        <taxon>Eukaryota</taxon>
        <taxon>Metazoa</taxon>
        <taxon>Chordata</taxon>
        <taxon>Craniata</taxon>
        <taxon>Vertebrata</taxon>
        <taxon>Euteleostomi</taxon>
        <taxon>Actinopterygii</taxon>
        <taxon>Neopterygii</taxon>
        <taxon>Teleostei</taxon>
        <taxon>Neoteleostei</taxon>
        <taxon>Acanthomorphata</taxon>
        <taxon>Eupercaria</taxon>
        <taxon>Labriformes</taxon>
        <taxon>Labridae</taxon>
        <taxon>Xyrichtys</taxon>
    </lineage>
</organism>
<gene>
    <name evidence="7" type="ORF">XNOV1_A011798</name>
</gene>
<keyword evidence="3" id="KW-1133">Transmembrane helix</keyword>
<dbReference type="GO" id="GO:0005886">
    <property type="term" value="C:plasma membrane"/>
    <property type="evidence" value="ECO:0007669"/>
    <property type="project" value="TreeGrafter"/>
</dbReference>
<keyword evidence="2 5" id="KW-0812">Transmembrane</keyword>
<dbReference type="Proteomes" id="UP001178508">
    <property type="component" value="Chromosome 9"/>
</dbReference>
<dbReference type="InterPro" id="IPR006634">
    <property type="entry name" value="TLC-dom"/>
</dbReference>